<reference evidence="2 3" key="1">
    <citation type="submission" date="2019-02" db="EMBL/GenBank/DDBJ databases">
        <title>Deep-cultivation of Planctomycetes and their phenomic and genomic characterization uncovers novel biology.</title>
        <authorList>
            <person name="Wiegand S."/>
            <person name="Jogler M."/>
            <person name="Boedeker C."/>
            <person name="Pinto D."/>
            <person name="Vollmers J."/>
            <person name="Rivas-Marin E."/>
            <person name="Kohn T."/>
            <person name="Peeters S.H."/>
            <person name="Heuer A."/>
            <person name="Rast P."/>
            <person name="Oberbeckmann S."/>
            <person name="Bunk B."/>
            <person name="Jeske O."/>
            <person name="Meyerdierks A."/>
            <person name="Storesund J.E."/>
            <person name="Kallscheuer N."/>
            <person name="Luecker S."/>
            <person name="Lage O.M."/>
            <person name="Pohl T."/>
            <person name="Merkel B.J."/>
            <person name="Hornburger P."/>
            <person name="Mueller R.-W."/>
            <person name="Bruemmer F."/>
            <person name="Labrenz M."/>
            <person name="Spormann A.M."/>
            <person name="Op den Camp H."/>
            <person name="Overmann J."/>
            <person name="Amann R."/>
            <person name="Jetten M.S.M."/>
            <person name="Mascher T."/>
            <person name="Medema M.H."/>
            <person name="Devos D.P."/>
            <person name="Kaster A.-K."/>
            <person name="Ovreas L."/>
            <person name="Rohde M."/>
            <person name="Galperin M.Y."/>
            <person name="Jogler C."/>
        </authorList>
    </citation>
    <scope>NUCLEOTIDE SEQUENCE [LARGE SCALE GENOMIC DNA]</scope>
    <source>
        <strain evidence="2 3">Pla163</strain>
    </source>
</reference>
<gene>
    <name evidence="2" type="ORF">Pla163_03510</name>
</gene>
<proteinExistence type="predicted"/>
<keyword evidence="3" id="KW-1185">Reference proteome</keyword>
<protein>
    <recommendedName>
        <fullName evidence="4">Carboxypeptidase regulatory-like domain-containing protein</fullName>
    </recommendedName>
</protein>
<feature type="signal peptide" evidence="1">
    <location>
        <begin position="1"/>
        <end position="23"/>
    </location>
</feature>
<feature type="chain" id="PRO_5022141278" description="Carboxypeptidase regulatory-like domain-containing protein" evidence="1">
    <location>
        <begin position="24"/>
        <end position="513"/>
    </location>
</feature>
<dbReference type="RefSeq" id="WP_145182624.1">
    <property type="nucleotide sequence ID" value="NZ_CP036290.1"/>
</dbReference>
<dbReference type="AlphaFoldDB" id="A0A518CVJ9"/>
<accession>A0A518CVJ9</accession>
<sequence length="513" mass="55897" precursor="true">MAGGRRCLIAALGLLTATLGACSADQAPPMATDEGRPVFQLADLRTTEPVVVRGRILDADGRPIVGVELALAVPLEFEGRTTVWYDAPREADVLTDVDGRFEGTFDPPIGMSDVTLGLVFDWGRSEVAVVPRPLPEEALFALENTRQVRVLVHHPRHDEVRRRLRADLARGDGPHRPLPHFEVIDVVVERDEACEVRLWLDGPLASREPQLLASRTVDWSSGDEDGVLEVDLHPLLEVREVEVRFVGEGAWGGVGPVVLVHTPTGRIVASALDSVRANDYAQSWRAHFDAGFGFDVDESVWRITTAFSYAGEGVIFELWRALNPGKDPGEPSSAERIVAVALPEELEACEPRAMGWMVRDRGIGGDGAHWFELEMNVSILGAEVVVDRARLPERSVLVAAIGGGGSGFVHGLPTRKRTWNEMSHPIPRPREKLVRSPNAAQWEWSVAGVVEPEDRGANLSGLWLFTNASGYVPVPSAGTTLTWNDAGTGVELRVPDEVADAWSVAVRGVRDAR</sequence>
<evidence type="ECO:0000313" key="2">
    <source>
        <dbReference type="EMBL" id="QDU83253.1"/>
    </source>
</evidence>
<dbReference type="Proteomes" id="UP000319342">
    <property type="component" value="Chromosome"/>
</dbReference>
<organism evidence="2 3">
    <name type="scientific">Rohdeia mirabilis</name>
    <dbReference type="NCBI Taxonomy" id="2528008"/>
    <lineage>
        <taxon>Bacteria</taxon>
        <taxon>Pseudomonadati</taxon>
        <taxon>Planctomycetota</taxon>
        <taxon>Planctomycetia</taxon>
        <taxon>Planctomycetia incertae sedis</taxon>
        <taxon>Rohdeia</taxon>
    </lineage>
</organism>
<keyword evidence="1" id="KW-0732">Signal</keyword>
<evidence type="ECO:0000313" key="3">
    <source>
        <dbReference type="Proteomes" id="UP000319342"/>
    </source>
</evidence>
<dbReference type="PROSITE" id="PS51257">
    <property type="entry name" value="PROKAR_LIPOPROTEIN"/>
    <property type="match status" value="1"/>
</dbReference>
<evidence type="ECO:0008006" key="4">
    <source>
        <dbReference type="Google" id="ProtNLM"/>
    </source>
</evidence>
<dbReference type="EMBL" id="CP036290">
    <property type="protein sequence ID" value="QDU83253.1"/>
    <property type="molecule type" value="Genomic_DNA"/>
</dbReference>
<evidence type="ECO:0000256" key="1">
    <source>
        <dbReference type="SAM" id="SignalP"/>
    </source>
</evidence>
<name>A0A518CVJ9_9BACT</name>